<comment type="caution">
    <text evidence="2">The sequence shown here is derived from an EMBL/GenBank/DDBJ whole genome shotgun (WGS) entry which is preliminary data.</text>
</comment>
<feature type="transmembrane region" description="Helical" evidence="1">
    <location>
        <begin position="39"/>
        <end position="62"/>
    </location>
</feature>
<evidence type="ECO:0008006" key="4">
    <source>
        <dbReference type="Google" id="ProtNLM"/>
    </source>
</evidence>
<feature type="transmembrane region" description="Helical" evidence="1">
    <location>
        <begin position="6"/>
        <end position="27"/>
    </location>
</feature>
<keyword evidence="3" id="KW-1185">Reference proteome</keyword>
<keyword evidence="1" id="KW-0812">Transmembrane</keyword>
<reference evidence="3" key="1">
    <citation type="submission" date="2017-10" db="EMBL/GenBank/DDBJ databases">
        <title>Rapid genome shrinkage in a self-fertile nematode reveals novel sperm competition proteins.</title>
        <authorList>
            <person name="Yin D."/>
            <person name="Schwarz E.M."/>
            <person name="Thomas C.G."/>
            <person name="Felde R.L."/>
            <person name="Korf I.F."/>
            <person name="Cutter A.D."/>
            <person name="Schartner C.M."/>
            <person name="Ralston E.J."/>
            <person name="Meyer B.J."/>
            <person name="Haag E.S."/>
        </authorList>
    </citation>
    <scope>NUCLEOTIDE SEQUENCE [LARGE SCALE GENOMIC DNA]</scope>
    <source>
        <strain evidence="3">JU1422</strain>
    </source>
</reference>
<name>A0A2G5SE88_9PELO</name>
<protein>
    <recommendedName>
        <fullName evidence="4">Serpentine receptor class gamma</fullName>
    </recommendedName>
</protein>
<keyword evidence="1" id="KW-0472">Membrane</keyword>
<evidence type="ECO:0000313" key="2">
    <source>
        <dbReference type="EMBL" id="PIC13378.1"/>
    </source>
</evidence>
<accession>A0A2G5SE88</accession>
<dbReference type="EMBL" id="PDUG01000013">
    <property type="protein sequence ID" value="PIC13378.1"/>
    <property type="molecule type" value="Genomic_DNA"/>
</dbReference>
<dbReference type="AlphaFoldDB" id="A0A2G5SE88"/>
<keyword evidence="1" id="KW-1133">Transmembrane helix</keyword>
<evidence type="ECO:0000313" key="3">
    <source>
        <dbReference type="Proteomes" id="UP000230233"/>
    </source>
</evidence>
<proteinExistence type="predicted"/>
<sequence>MTGWTAILTTLLQKSLFMFFVFDFLGVRKKSKEADKKNNYKLLICLILSHLLTSIVAFLANALILGLSAEKTPKELVLTTELFMTISQIGAAFRPFIFLIVSTEYQKTVKSFFNITASRPSVVSIHPAFPAQHISENRNSSSGATSNTQVSN</sequence>
<gene>
    <name evidence="2" type="ORF">B9Z55_027770</name>
</gene>
<dbReference type="Proteomes" id="UP000230233">
    <property type="component" value="Unassembled WGS sequence"/>
</dbReference>
<feature type="transmembrane region" description="Helical" evidence="1">
    <location>
        <begin position="82"/>
        <end position="101"/>
    </location>
</feature>
<evidence type="ECO:0000256" key="1">
    <source>
        <dbReference type="SAM" id="Phobius"/>
    </source>
</evidence>
<organism evidence="2 3">
    <name type="scientific">Caenorhabditis nigoni</name>
    <dbReference type="NCBI Taxonomy" id="1611254"/>
    <lineage>
        <taxon>Eukaryota</taxon>
        <taxon>Metazoa</taxon>
        <taxon>Ecdysozoa</taxon>
        <taxon>Nematoda</taxon>
        <taxon>Chromadorea</taxon>
        <taxon>Rhabditida</taxon>
        <taxon>Rhabditina</taxon>
        <taxon>Rhabditomorpha</taxon>
        <taxon>Rhabditoidea</taxon>
        <taxon>Rhabditidae</taxon>
        <taxon>Peloderinae</taxon>
        <taxon>Caenorhabditis</taxon>
    </lineage>
</organism>